<sequence length="106" mass="11298">MVVMQYPHSITITAKGATGIDGDGNPTEGATTVVFTGTCRAEANGTGQLLRGDDGSEMNYSFTVYLPKMETDISANSEAEIIIGNMTIKGSVKRHSNGQLNSRLWV</sequence>
<dbReference type="Proteomes" id="UP000249239">
    <property type="component" value="Unassembled WGS sequence"/>
</dbReference>
<comment type="caution">
    <text evidence="1">The sequence shown here is derived from an EMBL/GenBank/DDBJ whole genome shotgun (WGS) entry which is preliminary data.</text>
</comment>
<gene>
    <name evidence="1" type="ORF">LX69_01142</name>
</gene>
<evidence type="ECO:0000313" key="2">
    <source>
        <dbReference type="Proteomes" id="UP000249239"/>
    </source>
</evidence>
<organism evidence="1 2">
    <name type="scientific">Breznakibacter xylanolyticus</name>
    <dbReference type="NCBI Taxonomy" id="990"/>
    <lineage>
        <taxon>Bacteria</taxon>
        <taxon>Pseudomonadati</taxon>
        <taxon>Bacteroidota</taxon>
        <taxon>Bacteroidia</taxon>
        <taxon>Marinilabiliales</taxon>
        <taxon>Marinilabiliaceae</taxon>
        <taxon>Breznakibacter</taxon>
    </lineage>
</organism>
<evidence type="ECO:0000313" key="1">
    <source>
        <dbReference type="EMBL" id="PZX18105.1"/>
    </source>
</evidence>
<dbReference type="AlphaFoldDB" id="A0A2W7NCE9"/>
<name>A0A2W7NCE9_9BACT</name>
<accession>A0A2W7NCE9</accession>
<protein>
    <submittedName>
        <fullName evidence="1">Uncharacterized protein</fullName>
    </submittedName>
</protein>
<reference evidence="1 2" key="1">
    <citation type="submission" date="2018-06" db="EMBL/GenBank/DDBJ databases">
        <title>Genomic Encyclopedia of Archaeal and Bacterial Type Strains, Phase II (KMG-II): from individual species to whole genera.</title>
        <authorList>
            <person name="Goeker M."/>
        </authorList>
    </citation>
    <scope>NUCLEOTIDE SEQUENCE [LARGE SCALE GENOMIC DNA]</scope>
    <source>
        <strain evidence="1 2">DSM 6779</strain>
    </source>
</reference>
<dbReference type="EMBL" id="QKZK01000007">
    <property type="protein sequence ID" value="PZX18105.1"/>
    <property type="molecule type" value="Genomic_DNA"/>
</dbReference>
<keyword evidence="2" id="KW-1185">Reference proteome</keyword>
<proteinExistence type="predicted"/>